<dbReference type="GO" id="GO:0004252">
    <property type="term" value="F:serine-type endopeptidase activity"/>
    <property type="evidence" value="ECO:0007669"/>
    <property type="project" value="InterPro"/>
</dbReference>
<feature type="domain" description="Peptidase S8 pro-domain" evidence="12">
    <location>
        <begin position="28"/>
        <end position="104"/>
    </location>
</feature>
<evidence type="ECO:0000256" key="1">
    <source>
        <dbReference type="ARBA" id="ARBA00022670"/>
    </source>
</evidence>
<evidence type="ECO:0000256" key="5">
    <source>
        <dbReference type="ARBA" id="ARBA00022825"/>
    </source>
</evidence>
<dbReference type="InterPro" id="IPR015500">
    <property type="entry name" value="Peptidase_S8_subtilisin-rel"/>
</dbReference>
<evidence type="ECO:0000256" key="9">
    <source>
        <dbReference type="SAM" id="MobiDB-lite"/>
    </source>
</evidence>
<dbReference type="Gene3D" id="3.30.70.850">
    <property type="entry name" value="Peptidase S8, pro-domain"/>
    <property type="match status" value="1"/>
</dbReference>
<dbReference type="InterPro" id="IPR038466">
    <property type="entry name" value="S8_pro-domain_sf"/>
</dbReference>
<keyword evidence="1" id="KW-0645">Protease</keyword>
<comment type="caution">
    <text evidence="8">Lacks conserved residue(s) required for the propagation of feature annotation.</text>
</comment>
<dbReference type="GO" id="GO:0000139">
    <property type="term" value="C:Golgi membrane"/>
    <property type="evidence" value="ECO:0007669"/>
    <property type="project" value="TreeGrafter"/>
</dbReference>
<evidence type="ECO:0000256" key="10">
    <source>
        <dbReference type="SAM" id="SignalP"/>
    </source>
</evidence>
<dbReference type="FunFam" id="3.30.70.850:FF:000001">
    <property type="entry name" value="Proprotein convertase subtilisin/kexin type 5"/>
    <property type="match status" value="1"/>
</dbReference>
<dbReference type="InterPro" id="IPR022398">
    <property type="entry name" value="Peptidase_S8_His-AS"/>
</dbReference>
<keyword evidence="14" id="KW-1185">Reference proteome</keyword>
<dbReference type="GO" id="GO:0016486">
    <property type="term" value="P:peptide hormone processing"/>
    <property type="evidence" value="ECO:0007669"/>
    <property type="project" value="TreeGrafter"/>
</dbReference>
<feature type="region of interest" description="Disordered" evidence="9">
    <location>
        <begin position="169"/>
        <end position="202"/>
    </location>
</feature>
<dbReference type="GeneTree" id="ENSGT00940000155770"/>
<dbReference type="InterPro" id="IPR032815">
    <property type="entry name" value="S8_pro-domain"/>
</dbReference>
<dbReference type="PANTHER" id="PTHR42884:SF30">
    <property type="entry name" value="PROPROTEIN CONVERTASE SUBTILISIN_KEXIN TYPE 5"/>
    <property type="match status" value="1"/>
</dbReference>
<dbReference type="SUPFAM" id="SSF52743">
    <property type="entry name" value="Subtilisin-like"/>
    <property type="match status" value="1"/>
</dbReference>
<reference evidence="13" key="2">
    <citation type="submission" date="2025-09" db="UniProtKB">
        <authorList>
            <consortium name="Ensembl"/>
        </authorList>
    </citation>
    <scope>IDENTIFICATION</scope>
</reference>
<accession>A0A7N9AWV1</accession>
<keyword evidence="4" id="KW-0378">Hydrolase</keyword>
<organism evidence="13 14">
    <name type="scientific">Mastacembelus armatus</name>
    <name type="common">zig-zag eel</name>
    <dbReference type="NCBI Taxonomy" id="205130"/>
    <lineage>
        <taxon>Eukaryota</taxon>
        <taxon>Metazoa</taxon>
        <taxon>Chordata</taxon>
        <taxon>Craniata</taxon>
        <taxon>Vertebrata</taxon>
        <taxon>Euteleostomi</taxon>
        <taxon>Actinopterygii</taxon>
        <taxon>Neopterygii</taxon>
        <taxon>Teleostei</taxon>
        <taxon>Neoteleostei</taxon>
        <taxon>Acanthomorphata</taxon>
        <taxon>Anabantaria</taxon>
        <taxon>Synbranchiformes</taxon>
        <taxon>Mastacembelidae</taxon>
        <taxon>Mastacembelus</taxon>
    </lineage>
</organism>
<reference evidence="13" key="1">
    <citation type="submission" date="2025-08" db="UniProtKB">
        <authorList>
            <consortium name="Ensembl"/>
        </authorList>
    </citation>
    <scope>IDENTIFICATION</scope>
</reference>
<evidence type="ECO:0000256" key="2">
    <source>
        <dbReference type="ARBA" id="ARBA00022685"/>
    </source>
</evidence>
<name>A0A7N9AWV1_9TELE</name>
<dbReference type="SUPFAM" id="SSF54897">
    <property type="entry name" value="Protease propeptides/inhibitors"/>
    <property type="match status" value="1"/>
</dbReference>
<feature type="chain" id="PRO_5030582020" evidence="10">
    <location>
        <begin position="23"/>
        <end position="383"/>
    </location>
</feature>
<dbReference type="CDD" id="cd04059">
    <property type="entry name" value="Peptidases_S8_Protein_convertases_Kexins_Furin-like"/>
    <property type="match status" value="1"/>
</dbReference>
<keyword evidence="3 10" id="KW-0732">Signal</keyword>
<evidence type="ECO:0000256" key="8">
    <source>
        <dbReference type="PROSITE-ProRule" id="PRU01240"/>
    </source>
</evidence>
<dbReference type="Gene3D" id="3.40.50.200">
    <property type="entry name" value="Peptidase S8/S53 domain"/>
    <property type="match status" value="1"/>
</dbReference>
<dbReference type="InterPro" id="IPR000209">
    <property type="entry name" value="Peptidase_S8/S53_dom"/>
</dbReference>
<dbReference type="Ensembl" id="ENSMAMT00000062149.1">
    <property type="protein sequence ID" value="ENSMAMP00000050203.1"/>
    <property type="gene ID" value="ENSMAMG00000017089.2"/>
</dbReference>
<evidence type="ECO:0000256" key="6">
    <source>
        <dbReference type="ARBA" id="ARBA00023145"/>
    </source>
</evidence>
<keyword evidence="2" id="KW-0165">Cleavage on pair of basic residues</keyword>
<keyword evidence="6" id="KW-0865">Zymogen</keyword>
<dbReference type="Proteomes" id="UP000261640">
    <property type="component" value="Unplaced"/>
</dbReference>
<dbReference type="AlphaFoldDB" id="A0A7N9AWV1"/>
<dbReference type="Pfam" id="PF16470">
    <property type="entry name" value="S8_pro-domain"/>
    <property type="match status" value="1"/>
</dbReference>
<evidence type="ECO:0000259" key="12">
    <source>
        <dbReference type="Pfam" id="PF16470"/>
    </source>
</evidence>
<feature type="domain" description="Peptidase S8/S53" evidence="11">
    <location>
        <begin position="155"/>
        <end position="344"/>
    </location>
</feature>
<evidence type="ECO:0000259" key="11">
    <source>
        <dbReference type="Pfam" id="PF00082"/>
    </source>
</evidence>
<evidence type="ECO:0000256" key="4">
    <source>
        <dbReference type="ARBA" id="ARBA00022801"/>
    </source>
</evidence>
<dbReference type="PROSITE" id="PS00137">
    <property type="entry name" value="SUBTILASE_HIS"/>
    <property type="match status" value="1"/>
</dbReference>
<dbReference type="PROSITE" id="PS51892">
    <property type="entry name" value="SUBTILASE"/>
    <property type="match status" value="1"/>
</dbReference>
<dbReference type="InterPro" id="IPR034182">
    <property type="entry name" value="Kexin/furin"/>
</dbReference>
<feature type="signal peptide" evidence="10">
    <location>
        <begin position="1"/>
        <end position="22"/>
    </location>
</feature>
<evidence type="ECO:0000313" key="13">
    <source>
        <dbReference type="Ensembl" id="ENSMAMP00000050203.1"/>
    </source>
</evidence>
<dbReference type="PANTHER" id="PTHR42884">
    <property type="entry name" value="PROPROTEIN CONVERTASE SUBTILISIN/KEXIN-RELATED"/>
    <property type="match status" value="1"/>
</dbReference>
<proteinExistence type="inferred from homology"/>
<keyword evidence="7" id="KW-0325">Glycoprotein</keyword>
<dbReference type="InterPro" id="IPR023827">
    <property type="entry name" value="Peptidase_S8_Asp-AS"/>
</dbReference>
<evidence type="ECO:0000256" key="7">
    <source>
        <dbReference type="ARBA" id="ARBA00023180"/>
    </source>
</evidence>
<dbReference type="Pfam" id="PF00082">
    <property type="entry name" value="Peptidase_S8"/>
    <property type="match status" value="1"/>
</dbReference>
<evidence type="ECO:0000313" key="14">
    <source>
        <dbReference type="Proteomes" id="UP000261640"/>
    </source>
</evidence>
<dbReference type="InterPro" id="IPR036852">
    <property type="entry name" value="Peptidase_S8/S53_dom_sf"/>
</dbReference>
<sequence>MCAAMALFLALWMGTLLTFCHAAIYTSDWAIRIRGDNDTVNRIAEKYGFTNLGQVGDLKSHYSFRHHETAKWSTVSNREVTVSIAKETQVEWLQQQVVQRRAKRNFRASDIYSINMKTKHLPAVHLQSNPTHTMHSNGCQTHMNIAVAWKRGYTGKGVVVSVLDDGIEREHPDLKPNYDPLASYDVNGQDQDPSPNYSNNADNYHGTQCAGMVSATENNSQCTVGVSFYARIGGIRMLDGDVTDIVEAQSLSFSPQYIDIYLASWGPEDDGATVDGPGPLARLALQNGIRTGRRGRGSVFVWASGNGGQRGDHCSCDGYSSSIYTISISSSTWRGHQPDYLEQCTSILAAAYTGGETEDTRKYPQIPNYCTLMLFVQLLLYVW</sequence>
<evidence type="ECO:0000256" key="3">
    <source>
        <dbReference type="ARBA" id="ARBA00022729"/>
    </source>
</evidence>
<dbReference type="PRINTS" id="PR00723">
    <property type="entry name" value="SUBTILISIN"/>
</dbReference>
<feature type="compositionally biased region" description="Polar residues" evidence="9">
    <location>
        <begin position="186"/>
        <end position="202"/>
    </location>
</feature>
<dbReference type="PROSITE" id="PS00136">
    <property type="entry name" value="SUBTILASE_ASP"/>
    <property type="match status" value="1"/>
</dbReference>
<dbReference type="GO" id="GO:0005802">
    <property type="term" value="C:trans-Golgi network"/>
    <property type="evidence" value="ECO:0007669"/>
    <property type="project" value="TreeGrafter"/>
</dbReference>
<protein>
    <submittedName>
        <fullName evidence="13">Proprotein convertase subtilisin/kexin type 5a</fullName>
    </submittedName>
</protein>
<comment type="similarity">
    <text evidence="8">Belongs to the peptidase S8 family.</text>
</comment>
<keyword evidence="5" id="KW-0720">Serine protease</keyword>